<dbReference type="InterPro" id="IPR013078">
    <property type="entry name" value="His_Pase_superF_clade-1"/>
</dbReference>
<dbReference type="Pfam" id="PF00300">
    <property type="entry name" value="His_Phos_1"/>
    <property type="match status" value="2"/>
</dbReference>
<dbReference type="SMART" id="SM00855">
    <property type="entry name" value="PGAM"/>
    <property type="match status" value="1"/>
</dbReference>
<dbReference type="InterPro" id="IPR005952">
    <property type="entry name" value="Phosphogly_mut1"/>
</dbReference>
<protein>
    <recommendedName>
        <fullName evidence="2">phosphoglycerate mutase (2,3-diphosphoglycerate-dependent)</fullName>
        <ecNumber evidence="2">5.4.2.11</ecNumber>
    </recommendedName>
</protein>
<keyword evidence="4" id="KW-0413">Isomerase</keyword>
<keyword evidence="7" id="KW-1185">Reference proteome</keyword>
<gene>
    <name evidence="6" type="ORF">SAMN02745906_2823</name>
</gene>
<dbReference type="Gene3D" id="3.40.50.1240">
    <property type="entry name" value="Phosphoglycerate mutase-like"/>
    <property type="match status" value="1"/>
</dbReference>
<dbReference type="CDD" id="cd07067">
    <property type="entry name" value="HP_PGM_like"/>
    <property type="match status" value="1"/>
</dbReference>
<evidence type="ECO:0000256" key="2">
    <source>
        <dbReference type="ARBA" id="ARBA00012028"/>
    </source>
</evidence>
<dbReference type="InterPro" id="IPR029033">
    <property type="entry name" value="His_PPase_superfam"/>
</dbReference>
<dbReference type="EC" id="5.4.2.11" evidence="2"/>
<evidence type="ECO:0000256" key="5">
    <source>
        <dbReference type="SAM" id="MobiDB-lite"/>
    </source>
</evidence>
<proteinExistence type="inferred from homology"/>
<dbReference type="PROSITE" id="PS51257">
    <property type="entry name" value="PROKAR_LIPOPROTEIN"/>
    <property type="match status" value="1"/>
</dbReference>
<dbReference type="PANTHER" id="PTHR11931">
    <property type="entry name" value="PHOSPHOGLYCERATE MUTASE"/>
    <property type="match status" value="1"/>
</dbReference>
<reference evidence="6 7" key="1">
    <citation type="submission" date="2016-10" db="EMBL/GenBank/DDBJ databases">
        <authorList>
            <person name="Varghese N."/>
            <person name="Submissions S."/>
        </authorList>
    </citation>
    <scope>NUCLEOTIDE SEQUENCE [LARGE SCALE GENOMIC DNA]</scope>
    <source>
        <strain evidence="6 7">ATCC 19403</strain>
    </source>
</reference>
<dbReference type="SUPFAM" id="SSF53254">
    <property type="entry name" value="Phosphoglycerate mutase-like"/>
    <property type="match status" value="1"/>
</dbReference>
<evidence type="ECO:0000313" key="7">
    <source>
        <dbReference type="Proteomes" id="UP000198970"/>
    </source>
</evidence>
<dbReference type="RefSeq" id="WP_100042654.1">
    <property type="nucleotide sequence ID" value="NZ_LT630003.1"/>
</dbReference>
<evidence type="ECO:0000256" key="1">
    <source>
        <dbReference type="ARBA" id="ARBA00006717"/>
    </source>
</evidence>
<organism evidence="6 7">
    <name type="scientific">Lacrimispora sphenoides JCM 1415</name>
    <dbReference type="NCBI Taxonomy" id="1297793"/>
    <lineage>
        <taxon>Bacteria</taxon>
        <taxon>Bacillati</taxon>
        <taxon>Bacillota</taxon>
        <taxon>Clostridia</taxon>
        <taxon>Lachnospirales</taxon>
        <taxon>Lachnospiraceae</taxon>
        <taxon>Lacrimispora</taxon>
    </lineage>
</organism>
<keyword evidence="3" id="KW-0324">Glycolysis</keyword>
<comment type="similarity">
    <text evidence="1">Belongs to the phosphoglycerate mutase family. BPG-dependent PGAM subfamily.</text>
</comment>
<evidence type="ECO:0000256" key="3">
    <source>
        <dbReference type="ARBA" id="ARBA00023152"/>
    </source>
</evidence>
<evidence type="ECO:0000313" key="6">
    <source>
        <dbReference type="EMBL" id="SET89918.1"/>
    </source>
</evidence>
<name>A0ABY1CBX2_9FIRM</name>
<feature type="compositionally biased region" description="Basic and acidic residues" evidence="5">
    <location>
        <begin position="37"/>
        <end position="50"/>
    </location>
</feature>
<sequence length="295" mass="31794">MKKFTGYISAFLLGTMLLTGCQTSSVKKPETAVTKNETAETKNETEKASAEESEEAIDTVTLYITRHGKTMLNTADRSQGWIDAPLTPAGIEVASALGRGLKLEGIEFDAVYTSDSGRAIETAEIVLKEKGQNLEIHKDKRLREFNFGTYEGMPNDEMWGAIAAAQGMSLEDMMASMQTGSFMDTVAPFADTLAQLDKDKAAEEGNWPAEDIATIQDRLHAAFSDIVKESMDKGNADVLVVSHGLSIGTFLSTVDANAKVPTSGLKNASVSKVVVKDGIYTVETVNDLSYAEKGK</sequence>
<evidence type="ECO:0000256" key="4">
    <source>
        <dbReference type="ARBA" id="ARBA00023235"/>
    </source>
</evidence>
<dbReference type="EMBL" id="LT630003">
    <property type="protein sequence ID" value="SET89918.1"/>
    <property type="molecule type" value="Genomic_DNA"/>
</dbReference>
<dbReference type="Proteomes" id="UP000198970">
    <property type="component" value="Chromosome I"/>
</dbReference>
<feature type="region of interest" description="Disordered" evidence="5">
    <location>
        <begin position="27"/>
        <end position="52"/>
    </location>
</feature>
<accession>A0ABY1CBX2</accession>